<reference evidence="1" key="1">
    <citation type="journal article" date="2020" name="mSystems">
        <title>Genome- and Community-Level Interaction Insights into Carbon Utilization and Element Cycling Functions of Hydrothermarchaeota in Hydrothermal Sediment.</title>
        <authorList>
            <person name="Zhou Z."/>
            <person name="Liu Y."/>
            <person name="Xu W."/>
            <person name="Pan J."/>
            <person name="Luo Z.H."/>
            <person name="Li M."/>
        </authorList>
    </citation>
    <scope>NUCLEOTIDE SEQUENCE [LARGE SCALE GENOMIC DNA]</scope>
    <source>
        <strain evidence="1">SpSt-192</strain>
    </source>
</reference>
<evidence type="ECO:0000313" key="1">
    <source>
        <dbReference type="EMBL" id="HEX70666.1"/>
    </source>
</evidence>
<accession>A0A7C2WHB8</accession>
<name>A0A7C2WHB8_9BACT</name>
<dbReference type="InterPro" id="IPR025354">
    <property type="entry name" value="DUF4258"/>
</dbReference>
<dbReference type="AlphaFoldDB" id="A0A7C2WHB8"/>
<dbReference type="EMBL" id="DSID01000407">
    <property type="protein sequence ID" value="HEX70666.1"/>
    <property type="molecule type" value="Genomic_DNA"/>
</dbReference>
<sequence>MLTDRLPVLTAHARVRARQRGIPEQDVSLVITYGRRCYARDALYYFFGHREARREAARLGAMVERLQGIVVVVEDGCVVTVYHNPRILKDLRQSRSRYRERSAV</sequence>
<organism evidence="1">
    <name type="scientific">Thermorudis sp</name>
    <dbReference type="NCBI Taxonomy" id="1969470"/>
    <lineage>
        <taxon>Bacteria</taxon>
        <taxon>Pseudomonadati</taxon>
        <taxon>Thermomicrobiota</taxon>
        <taxon>Thermomicrobia</taxon>
        <taxon>Thermomicrobia incertae sedis</taxon>
        <taxon>Thermorudis</taxon>
    </lineage>
</organism>
<proteinExistence type="predicted"/>
<gene>
    <name evidence="1" type="ORF">ENP13_05420</name>
</gene>
<dbReference type="Pfam" id="PF14076">
    <property type="entry name" value="DUF4258"/>
    <property type="match status" value="1"/>
</dbReference>
<comment type="caution">
    <text evidence="1">The sequence shown here is derived from an EMBL/GenBank/DDBJ whole genome shotgun (WGS) entry which is preliminary data.</text>
</comment>
<protein>
    <submittedName>
        <fullName evidence="1">DUF4258 domain-containing protein</fullName>
    </submittedName>
</protein>